<feature type="transmembrane region" description="Helical" evidence="5">
    <location>
        <begin position="56"/>
        <end position="76"/>
    </location>
</feature>
<keyword evidence="2 5" id="KW-0812">Transmembrane</keyword>
<dbReference type="AlphaFoldDB" id="A0A8S0ZBN9"/>
<feature type="transmembrane region" description="Helical" evidence="5">
    <location>
        <begin position="83"/>
        <end position="107"/>
    </location>
</feature>
<feature type="transmembrane region" description="Helical" evidence="5">
    <location>
        <begin position="247"/>
        <end position="270"/>
    </location>
</feature>
<feature type="transmembrane region" description="Helical" evidence="5">
    <location>
        <begin position="410"/>
        <end position="428"/>
    </location>
</feature>
<sequence>MFHGLDDNDTDNNETYVVFKGSSMRKIPNPRRLISGLFPILRWSRSYDVGQAAGDLIAGITIALTLIPQSMAYASLAGFEPQYGLYASFIGGFVYALMGTCPQVNIGPSALLSLLTFTYTNGTNADFAVLLCLMAGIVQLVAGFAQLGFLVEFVSLPVVSGFTSAAALTIASAQIKGLLGLKFSADTFMDTWKNLFKHIGQTRMPDTLLSLSCCIVLMGLRALKDIPIKKPEDDKGKRAAAVKTKCLWCLGVSRNAVVVVLAATVAFFMFNDVNDPFLLTGKVTPGLPTPQPPAFETIVGNRTYTAGQMLSHLGTGLIIVPMIGILSNVAIAKAFAKGKTLDATQEIVALGFCSVISSFFRSMPVNGSFSRSAVSEASGVRTPGAGLYTGVIVILTLVLLTPYFYFIPRAALASVIVCAVLNMVDIAILKRLWKTSRPDLIPLLGCFVCCLGLGIEVGLICGVGFDAILLLYYQSRPPLDVKYVNDGILPPHYAIRPVGGLSFAGAERVRSKLLALKRPKEIPVIRITTIDSLTVLPDNNMTVNGTALTNDVEASAVRPAEVLIIYCDSLYRLDYTFSQSLKMLVIDWRRSGRVIFCNVKPAVKEQLSHVLQDAIYCDTEQLRTCLASTINELHNTSDTAL</sequence>
<dbReference type="GO" id="GO:0055085">
    <property type="term" value="P:transmembrane transport"/>
    <property type="evidence" value="ECO:0007669"/>
    <property type="project" value="InterPro"/>
</dbReference>
<reference evidence="7 8" key="1">
    <citation type="submission" date="2020-04" db="EMBL/GenBank/DDBJ databases">
        <authorList>
            <person name="Wallbank WR R."/>
            <person name="Pardo Diaz C."/>
            <person name="Kozak K."/>
            <person name="Martin S."/>
            <person name="Jiggins C."/>
            <person name="Moest M."/>
            <person name="Warren A I."/>
            <person name="Byers J.R.P. K."/>
            <person name="Montejo-Kovacevich G."/>
            <person name="Yen C E."/>
        </authorList>
    </citation>
    <scope>NUCLEOTIDE SEQUENCE [LARGE SCALE GENOMIC DNA]</scope>
</reference>
<evidence type="ECO:0000256" key="4">
    <source>
        <dbReference type="ARBA" id="ARBA00023136"/>
    </source>
</evidence>
<evidence type="ECO:0000313" key="8">
    <source>
        <dbReference type="Proteomes" id="UP000494106"/>
    </source>
</evidence>
<evidence type="ECO:0000313" key="7">
    <source>
        <dbReference type="EMBL" id="CAB3229983.1"/>
    </source>
</evidence>
<evidence type="ECO:0000256" key="1">
    <source>
        <dbReference type="ARBA" id="ARBA00004141"/>
    </source>
</evidence>
<feature type="transmembrane region" description="Helical" evidence="5">
    <location>
        <begin position="158"/>
        <end position="179"/>
    </location>
</feature>
<feature type="transmembrane region" description="Helical" evidence="5">
    <location>
        <begin position="440"/>
        <end position="473"/>
    </location>
</feature>
<keyword evidence="3 5" id="KW-1133">Transmembrane helix</keyword>
<feature type="domain" description="SLC26A/SulP transporter" evidence="6">
    <location>
        <begin position="54"/>
        <end position="441"/>
    </location>
</feature>
<keyword evidence="8" id="KW-1185">Reference proteome</keyword>
<feature type="transmembrane region" description="Helical" evidence="5">
    <location>
        <begin position="313"/>
        <end position="335"/>
    </location>
</feature>
<dbReference type="EMBL" id="CADEBC010000426">
    <property type="protein sequence ID" value="CAB3229983.1"/>
    <property type="molecule type" value="Genomic_DNA"/>
</dbReference>
<dbReference type="InterPro" id="IPR001902">
    <property type="entry name" value="SLC26A/SulP_fam"/>
</dbReference>
<dbReference type="InterPro" id="IPR011547">
    <property type="entry name" value="SLC26A/SulP_dom"/>
</dbReference>
<feature type="transmembrane region" description="Helical" evidence="5">
    <location>
        <begin position="127"/>
        <end position="151"/>
    </location>
</feature>
<comment type="caution">
    <text evidence="7">The sequence shown here is derived from an EMBL/GenBank/DDBJ whole genome shotgun (WGS) entry which is preliminary data.</text>
</comment>
<dbReference type="Pfam" id="PF00916">
    <property type="entry name" value="Sulfate_transp"/>
    <property type="match status" value="1"/>
</dbReference>
<gene>
    <name evidence="7" type="ORF">APLA_LOCUS4049</name>
</gene>
<name>A0A8S0ZBN9_ARCPL</name>
<accession>A0A8S0ZBN9</accession>
<evidence type="ECO:0000256" key="5">
    <source>
        <dbReference type="SAM" id="Phobius"/>
    </source>
</evidence>
<dbReference type="OrthoDB" id="288203at2759"/>
<dbReference type="PANTHER" id="PTHR11814">
    <property type="entry name" value="SULFATE TRANSPORTER"/>
    <property type="match status" value="1"/>
</dbReference>
<comment type="subcellular location">
    <subcellularLocation>
        <location evidence="1">Membrane</location>
        <topology evidence="1">Multi-pass membrane protein</topology>
    </subcellularLocation>
</comment>
<evidence type="ECO:0000259" key="6">
    <source>
        <dbReference type="Pfam" id="PF00916"/>
    </source>
</evidence>
<dbReference type="GO" id="GO:0016020">
    <property type="term" value="C:membrane"/>
    <property type="evidence" value="ECO:0007669"/>
    <property type="project" value="UniProtKB-SubCell"/>
</dbReference>
<feature type="transmembrane region" description="Helical" evidence="5">
    <location>
        <begin position="385"/>
        <end position="405"/>
    </location>
</feature>
<keyword evidence="4 5" id="KW-0472">Membrane</keyword>
<protein>
    <recommendedName>
        <fullName evidence="6">SLC26A/SulP transporter domain-containing protein</fullName>
    </recommendedName>
</protein>
<evidence type="ECO:0000256" key="3">
    <source>
        <dbReference type="ARBA" id="ARBA00022989"/>
    </source>
</evidence>
<organism evidence="7 8">
    <name type="scientific">Arctia plantaginis</name>
    <name type="common">Wood tiger moth</name>
    <name type="synonym">Phalaena plantaginis</name>
    <dbReference type="NCBI Taxonomy" id="874455"/>
    <lineage>
        <taxon>Eukaryota</taxon>
        <taxon>Metazoa</taxon>
        <taxon>Ecdysozoa</taxon>
        <taxon>Arthropoda</taxon>
        <taxon>Hexapoda</taxon>
        <taxon>Insecta</taxon>
        <taxon>Pterygota</taxon>
        <taxon>Neoptera</taxon>
        <taxon>Endopterygota</taxon>
        <taxon>Lepidoptera</taxon>
        <taxon>Glossata</taxon>
        <taxon>Ditrysia</taxon>
        <taxon>Noctuoidea</taxon>
        <taxon>Erebidae</taxon>
        <taxon>Arctiinae</taxon>
        <taxon>Arctia</taxon>
    </lineage>
</organism>
<dbReference type="Proteomes" id="UP000494106">
    <property type="component" value="Unassembled WGS sequence"/>
</dbReference>
<evidence type="ECO:0000256" key="2">
    <source>
        <dbReference type="ARBA" id="ARBA00022692"/>
    </source>
</evidence>
<proteinExistence type="predicted"/>